<evidence type="ECO:0000256" key="13">
    <source>
        <dbReference type="ARBA" id="ARBA00023027"/>
    </source>
</evidence>
<keyword evidence="10" id="KW-0067">ATP-binding</keyword>
<dbReference type="AlphaFoldDB" id="A0A381NXJ3"/>
<evidence type="ECO:0000256" key="10">
    <source>
        <dbReference type="ARBA" id="ARBA00022840"/>
    </source>
</evidence>
<dbReference type="EC" id="5.1.99.6" evidence="6"/>
<evidence type="ECO:0000259" key="22">
    <source>
        <dbReference type="PROSITE" id="PS51385"/>
    </source>
</evidence>
<dbReference type="Pfam" id="PF01256">
    <property type="entry name" value="Carb_kinase"/>
    <property type="match status" value="1"/>
</dbReference>
<comment type="catalytic activity">
    <reaction evidence="2">
        <text>(6R)-NADPHX = (6S)-NADPHX</text>
        <dbReference type="Rhea" id="RHEA:32227"/>
        <dbReference type="ChEBI" id="CHEBI:64076"/>
        <dbReference type="ChEBI" id="CHEBI:64077"/>
        <dbReference type="EC" id="5.1.99.6"/>
    </reaction>
</comment>
<dbReference type="GO" id="GO:0110051">
    <property type="term" value="P:metabolite repair"/>
    <property type="evidence" value="ECO:0007669"/>
    <property type="project" value="TreeGrafter"/>
</dbReference>
<dbReference type="InterPro" id="IPR036652">
    <property type="entry name" value="YjeF_N_dom_sf"/>
</dbReference>
<keyword evidence="15" id="KW-0456">Lyase</keyword>
<evidence type="ECO:0000256" key="17">
    <source>
        <dbReference type="ARBA" id="ARBA00025153"/>
    </source>
</evidence>
<accession>A0A381NXJ3</accession>
<evidence type="ECO:0000256" key="6">
    <source>
        <dbReference type="ARBA" id="ARBA00012228"/>
    </source>
</evidence>
<proteinExistence type="inferred from homology"/>
<dbReference type="PROSITE" id="PS01050">
    <property type="entry name" value="YJEF_C_2"/>
    <property type="match status" value="1"/>
</dbReference>
<dbReference type="PANTHER" id="PTHR12592:SF0">
    <property type="entry name" value="ATP-DEPENDENT (S)-NAD(P)H-HYDRATE DEHYDRATASE"/>
    <property type="match status" value="1"/>
</dbReference>
<evidence type="ECO:0000256" key="19">
    <source>
        <dbReference type="ARBA" id="ARBA00048238"/>
    </source>
</evidence>
<protein>
    <recommendedName>
        <fullName evidence="18">Nicotinamide nucleotide repair protein</fullName>
        <ecNumber evidence="7">4.2.1.136</ecNumber>
        <ecNumber evidence="6">5.1.99.6</ecNumber>
    </recommendedName>
</protein>
<dbReference type="GO" id="GO:0052856">
    <property type="term" value="F:NAD(P)HX epimerase activity"/>
    <property type="evidence" value="ECO:0007669"/>
    <property type="project" value="UniProtKB-EC"/>
</dbReference>
<comment type="similarity">
    <text evidence="4">In the N-terminal section; belongs to the NnrE/AIBP family.</text>
</comment>
<evidence type="ECO:0000256" key="18">
    <source>
        <dbReference type="ARBA" id="ARBA00032624"/>
    </source>
</evidence>
<dbReference type="InterPro" id="IPR000631">
    <property type="entry name" value="CARKD"/>
</dbReference>
<dbReference type="InterPro" id="IPR017953">
    <property type="entry name" value="Carbohydrate_kinase_pred_CS"/>
</dbReference>
<comment type="function">
    <text evidence="17">Bifunctional enzyme that catalyzes the epimerization of the S- and R-forms of NAD(P)HX and the dehydration of the S-form of NAD(P)HX at the expense of ADP, which is converted to AMP. This allows the repair of both epimers of NAD(P)HX, a damaged form of NAD(P)H that is a result of enzymatic or heat-dependent hydration.</text>
</comment>
<evidence type="ECO:0000256" key="9">
    <source>
        <dbReference type="ARBA" id="ARBA00022741"/>
    </source>
</evidence>
<evidence type="ECO:0000256" key="12">
    <source>
        <dbReference type="ARBA" id="ARBA00022958"/>
    </source>
</evidence>
<organism evidence="23">
    <name type="scientific">marine metagenome</name>
    <dbReference type="NCBI Taxonomy" id="408172"/>
    <lineage>
        <taxon>unclassified sequences</taxon>
        <taxon>metagenomes</taxon>
        <taxon>ecological metagenomes</taxon>
    </lineage>
</organism>
<keyword evidence="12" id="KW-0630">Potassium</keyword>
<keyword evidence="13" id="KW-0520">NAD</keyword>
<comment type="catalytic activity">
    <reaction evidence="1">
        <text>(6R)-NADHX = (6S)-NADHX</text>
        <dbReference type="Rhea" id="RHEA:32215"/>
        <dbReference type="ChEBI" id="CHEBI:64074"/>
        <dbReference type="ChEBI" id="CHEBI:64075"/>
        <dbReference type="EC" id="5.1.99.6"/>
    </reaction>
</comment>
<dbReference type="NCBIfam" id="TIGR00196">
    <property type="entry name" value="yjeF_cterm"/>
    <property type="match status" value="1"/>
</dbReference>
<evidence type="ECO:0000256" key="20">
    <source>
        <dbReference type="ARBA" id="ARBA00049209"/>
    </source>
</evidence>
<sequence length="508" mass="55090">MRLITREQAQELDHLAMTKHDISGESLMRNAGQKIAEFVQSQLISIHNPNIGIVSGKGNNGGDGFAAGEFLNNLGFKITVYSLEDKNNITGDAKIFHDHCSRDKVSIIYDHNPPVTKPDFDLMIDALFGTGFTGTMRDNLFPWVEWINDCKWIVAADIPSGVNANSGYADEYAVNAHHTVTMGYSKLGMMIEPGKSNSGEVHPVNIGFPDIINDLNGRVWSTITDKEIQDIIKPVHKSTHKHIQGKVLIVAGSKGMTGAAYLATMAALRSGVGLTITCAPSSLNLVYEEKITEGMTISCEDKERGYFTEENYDEIMAWIDWCDVFSIGPGIGQNTGTARLVEKIVNTIDKPMVIDADGLAPFYNNFDLFNKIKNEFIITPHVGELSNLLGKTAKSIQKDLPKTIDEMMPSFPGILIAKFAPSLVAWETLGAVNSTGNAGLATAGSGDVLTGIVSSLMAQGYHAVEAAKAAVFIHGKASDQLAKSISQRGMISGDLLYKIGRVLQAYES</sequence>
<evidence type="ECO:0000256" key="1">
    <source>
        <dbReference type="ARBA" id="ARBA00000013"/>
    </source>
</evidence>
<dbReference type="CDD" id="cd01171">
    <property type="entry name" value="YXKO-related"/>
    <property type="match status" value="1"/>
</dbReference>
<gene>
    <name evidence="23" type="ORF">METZ01_LOCUS11758</name>
</gene>
<dbReference type="InterPro" id="IPR004443">
    <property type="entry name" value="YjeF_N_dom"/>
</dbReference>
<dbReference type="InterPro" id="IPR029056">
    <property type="entry name" value="Ribokinase-like"/>
</dbReference>
<dbReference type="EC" id="4.2.1.136" evidence="7"/>
<keyword evidence="11" id="KW-0521">NADP</keyword>
<dbReference type="EMBL" id="UINC01000649">
    <property type="protein sequence ID" value="SUZ58904.1"/>
    <property type="molecule type" value="Genomic_DNA"/>
</dbReference>
<dbReference type="GO" id="GO:0005524">
    <property type="term" value="F:ATP binding"/>
    <property type="evidence" value="ECO:0007669"/>
    <property type="project" value="UniProtKB-KW"/>
</dbReference>
<dbReference type="SUPFAM" id="SSF53613">
    <property type="entry name" value="Ribokinase-like"/>
    <property type="match status" value="1"/>
</dbReference>
<evidence type="ECO:0000256" key="15">
    <source>
        <dbReference type="ARBA" id="ARBA00023239"/>
    </source>
</evidence>
<comment type="similarity">
    <text evidence="5">In the C-terminal section; belongs to the NnrD/CARKD family.</text>
</comment>
<reference evidence="23" key="1">
    <citation type="submission" date="2018-05" db="EMBL/GenBank/DDBJ databases">
        <authorList>
            <person name="Lanie J.A."/>
            <person name="Ng W.-L."/>
            <person name="Kazmierczak K.M."/>
            <person name="Andrzejewski T.M."/>
            <person name="Davidsen T.M."/>
            <person name="Wayne K.J."/>
            <person name="Tettelin H."/>
            <person name="Glass J.I."/>
            <person name="Rusch D."/>
            <person name="Podicherti R."/>
            <person name="Tsui H.-C.T."/>
            <person name="Winkler M.E."/>
        </authorList>
    </citation>
    <scope>NUCLEOTIDE SEQUENCE</scope>
</reference>
<dbReference type="HAMAP" id="MF_01966">
    <property type="entry name" value="NADHX_epimerase"/>
    <property type="match status" value="1"/>
</dbReference>
<comment type="cofactor">
    <cofactor evidence="3">
        <name>K(+)</name>
        <dbReference type="ChEBI" id="CHEBI:29103"/>
    </cofactor>
</comment>
<dbReference type="Pfam" id="PF03853">
    <property type="entry name" value="YjeF_N"/>
    <property type="match status" value="1"/>
</dbReference>
<dbReference type="PANTHER" id="PTHR12592">
    <property type="entry name" value="ATP-DEPENDENT (S)-NAD(P)H-HYDRATE DEHYDRATASE FAMILY MEMBER"/>
    <property type="match status" value="1"/>
</dbReference>
<keyword evidence="8" id="KW-0479">Metal-binding</keyword>
<dbReference type="HAMAP" id="MF_01965">
    <property type="entry name" value="NADHX_dehydratase"/>
    <property type="match status" value="1"/>
</dbReference>
<feature type="domain" description="YjeF C-terminal" evidence="21">
    <location>
        <begin position="224"/>
        <end position="506"/>
    </location>
</feature>
<dbReference type="Gene3D" id="3.40.1190.20">
    <property type="match status" value="1"/>
</dbReference>
<dbReference type="Gene3D" id="3.40.50.10260">
    <property type="entry name" value="YjeF N-terminal domain"/>
    <property type="match status" value="1"/>
</dbReference>
<dbReference type="PROSITE" id="PS51385">
    <property type="entry name" value="YJEF_N"/>
    <property type="match status" value="1"/>
</dbReference>
<dbReference type="PIRSF" id="PIRSF017184">
    <property type="entry name" value="Nnr"/>
    <property type="match status" value="1"/>
</dbReference>
<keyword evidence="14" id="KW-0413">Isomerase</keyword>
<evidence type="ECO:0000256" key="16">
    <source>
        <dbReference type="ARBA" id="ARBA00023268"/>
    </source>
</evidence>
<evidence type="ECO:0000256" key="4">
    <source>
        <dbReference type="ARBA" id="ARBA00006001"/>
    </source>
</evidence>
<evidence type="ECO:0000256" key="2">
    <source>
        <dbReference type="ARBA" id="ARBA00000909"/>
    </source>
</evidence>
<evidence type="ECO:0000256" key="11">
    <source>
        <dbReference type="ARBA" id="ARBA00022857"/>
    </source>
</evidence>
<evidence type="ECO:0000256" key="8">
    <source>
        <dbReference type="ARBA" id="ARBA00022723"/>
    </source>
</evidence>
<evidence type="ECO:0000256" key="7">
    <source>
        <dbReference type="ARBA" id="ARBA00013129"/>
    </source>
</evidence>
<evidence type="ECO:0000256" key="5">
    <source>
        <dbReference type="ARBA" id="ARBA00009524"/>
    </source>
</evidence>
<feature type="domain" description="YjeF N-terminal" evidence="22">
    <location>
        <begin position="9"/>
        <end position="214"/>
    </location>
</feature>
<dbReference type="PROSITE" id="PS51383">
    <property type="entry name" value="YJEF_C_3"/>
    <property type="match status" value="1"/>
</dbReference>
<name>A0A381NXJ3_9ZZZZ</name>
<dbReference type="GO" id="GO:0046872">
    <property type="term" value="F:metal ion binding"/>
    <property type="evidence" value="ECO:0007669"/>
    <property type="project" value="UniProtKB-KW"/>
</dbReference>
<comment type="catalytic activity">
    <reaction evidence="19">
        <text>(6S)-NADHX + ADP = AMP + phosphate + NADH + H(+)</text>
        <dbReference type="Rhea" id="RHEA:32223"/>
        <dbReference type="ChEBI" id="CHEBI:15378"/>
        <dbReference type="ChEBI" id="CHEBI:43474"/>
        <dbReference type="ChEBI" id="CHEBI:57945"/>
        <dbReference type="ChEBI" id="CHEBI:64074"/>
        <dbReference type="ChEBI" id="CHEBI:456215"/>
        <dbReference type="ChEBI" id="CHEBI:456216"/>
        <dbReference type="EC" id="4.2.1.136"/>
    </reaction>
</comment>
<evidence type="ECO:0000256" key="3">
    <source>
        <dbReference type="ARBA" id="ARBA00001958"/>
    </source>
</evidence>
<dbReference type="GO" id="GO:0052855">
    <property type="term" value="F:ADP-dependent NAD(P)H-hydrate dehydratase activity"/>
    <property type="evidence" value="ECO:0007669"/>
    <property type="project" value="UniProtKB-EC"/>
</dbReference>
<keyword evidence="16" id="KW-0511">Multifunctional enzyme</keyword>
<evidence type="ECO:0000256" key="14">
    <source>
        <dbReference type="ARBA" id="ARBA00023235"/>
    </source>
</evidence>
<dbReference type="SUPFAM" id="SSF64153">
    <property type="entry name" value="YjeF N-terminal domain-like"/>
    <property type="match status" value="1"/>
</dbReference>
<evidence type="ECO:0000259" key="21">
    <source>
        <dbReference type="PROSITE" id="PS51383"/>
    </source>
</evidence>
<dbReference type="InterPro" id="IPR030677">
    <property type="entry name" value="Nnr"/>
</dbReference>
<keyword evidence="9" id="KW-0547">Nucleotide-binding</keyword>
<comment type="catalytic activity">
    <reaction evidence="20">
        <text>(6S)-NADPHX + ADP = AMP + phosphate + NADPH + H(+)</text>
        <dbReference type="Rhea" id="RHEA:32235"/>
        <dbReference type="ChEBI" id="CHEBI:15378"/>
        <dbReference type="ChEBI" id="CHEBI:43474"/>
        <dbReference type="ChEBI" id="CHEBI:57783"/>
        <dbReference type="ChEBI" id="CHEBI:64076"/>
        <dbReference type="ChEBI" id="CHEBI:456215"/>
        <dbReference type="ChEBI" id="CHEBI:456216"/>
        <dbReference type="EC" id="4.2.1.136"/>
    </reaction>
</comment>
<dbReference type="NCBIfam" id="TIGR00197">
    <property type="entry name" value="yjeF_nterm"/>
    <property type="match status" value="1"/>
</dbReference>
<evidence type="ECO:0000313" key="23">
    <source>
        <dbReference type="EMBL" id="SUZ58904.1"/>
    </source>
</evidence>